<keyword evidence="3" id="KW-1185">Reference proteome</keyword>
<reference evidence="3" key="1">
    <citation type="journal article" date="2019" name="Int. J. Syst. Evol. Microbiol.">
        <title>The Global Catalogue of Microorganisms (GCM) 10K type strain sequencing project: providing services to taxonomists for standard genome sequencing and annotation.</title>
        <authorList>
            <consortium name="The Broad Institute Genomics Platform"/>
            <consortium name="The Broad Institute Genome Sequencing Center for Infectious Disease"/>
            <person name="Wu L."/>
            <person name="Ma J."/>
        </authorList>
    </citation>
    <scope>NUCLEOTIDE SEQUENCE [LARGE SCALE GENOMIC DNA]</scope>
    <source>
        <strain evidence="3">CGMCC 4.7304</strain>
    </source>
</reference>
<feature type="domain" description="Transposase IS116/IS110/IS902 C-terminal" evidence="1">
    <location>
        <begin position="76"/>
        <end position="135"/>
    </location>
</feature>
<evidence type="ECO:0000313" key="3">
    <source>
        <dbReference type="Proteomes" id="UP001596083"/>
    </source>
</evidence>
<gene>
    <name evidence="2" type="ORF">ACFP1Z_28905</name>
</gene>
<dbReference type="PANTHER" id="PTHR33055:SF16">
    <property type="entry name" value="TRANSPOSASE FOR INSERTION SEQUENCE ELEMENT IS1547"/>
    <property type="match status" value="1"/>
</dbReference>
<comment type="caution">
    <text evidence="2">The sequence shown here is derived from an EMBL/GenBank/DDBJ whole genome shotgun (WGS) entry which is preliminary data.</text>
</comment>
<name>A0ABW0ZA17_9ACTN</name>
<dbReference type="Pfam" id="PF02371">
    <property type="entry name" value="Transposase_20"/>
    <property type="match status" value="1"/>
</dbReference>
<proteinExistence type="predicted"/>
<dbReference type="PANTHER" id="PTHR33055">
    <property type="entry name" value="TRANSPOSASE FOR INSERTION SEQUENCE ELEMENT IS1111A"/>
    <property type="match status" value="1"/>
</dbReference>
<evidence type="ECO:0000259" key="1">
    <source>
        <dbReference type="Pfam" id="PF02371"/>
    </source>
</evidence>
<protein>
    <submittedName>
        <fullName evidence="2">Transposase</fullName>
    </submittedName>
</protein>
<evidence type="ECO:0000313" key="2">
    <source>
        <dbReference type="EMBL" id="MFC5724186.1"/>
    </source>
</evidence>
<dbReference type="Proteomes" id="UP001596083">
    <property type="component" value="Unassembled WGS sequence"/>
</dbReference>
<accession>A0ABW0ZA17</accession>
<dbReference type="InterPro" id="IPR047650">
    <property type="entry name" value="Transpos_IS110"/>
</dbReference>
<organism evidence="2 3">
    <name type="scientific">Streptomyces gamaensis</name>
    <dbReference type="NCBI Taxonomy" id="1763542"/>
    <lineage>
        <taxon>Bacteria</taxon>
        <taxon>Bacillati</taxon>
        <taxon>Actinomycetota</taxon>
        <taxon>Actinomycetes</taxon>
        <taxon>Kitasatosporales</taxon>
        <taxon>Streptomycetaceae</taxon>
        <taxon>Streptomyces</taxon>
    </lineage>
</organism>
<dbReference type="EMBL" id="JBHSPB010000024">
    <property type="protein sequence ID" value="MFC5724186.1"/>
    <property type="molecule type" value="Genomic_DNA"/>
</dbReference>
<sequence>MATAPDTLRAQLRNLAADGLIVTCARLRPGSDLTKPVTAAKFTLRRLARRYQELDREISEYDAELGTLAALAAPGLLSIHGVGPETAARLLAAVGDNPERPRSEAAFAHLCGVAPIPASSGRRDRHRLTRRGNKRTLTGVA</sequence>
<dbReference type="InterPro" id="IPR003346">
    <property type="entry name" value="Transposase_20"/>
</dbReference>
<dbReference type="RefSeq" id="WP_390320634.1">
    <property type="nucleotide sequence ID" value="NZ_JBHSPB010000024.1"/>
</dbReference>